<keyword evidence="5 9" id="KW-0812">Transmembrane</keyword>
<comment type="subcellular location">
    <subcellularLocation>
        <location evidence="1">Cell inner membrane</location>
        <topology evidence="1">Multi-pass membrane protein</topology>
    </subcellularLocation>
</comment>
<proteinExistence type="inferred from homology"/>
<keyword evidence="4" id="KW-0997">Cell inner membrane</keyword>
<evidence type="ECO:0000256" key="2">
    <source>
        <dbReference type="ARBA" id="ARBA00022448"/>
    </source>
</evidence>
<feature type="transmembrane region" description="Helical" evidence="9">
    <location>
        <begin position="12"/>
        <end position="38"/>
    </location>
</feature>
<evidence type="ECO:0000313" key="11">
    <source>
        <dbReference type="Proteomes" id="UP000824755"/>
    </source>
</evidence>
<dbReference type="InterPro" id="IPR007272">
    <property type="entry name" value="Sulf_transp_TsuA/YedE"/>
</dbReference>
<evidence type="ECO:0000256" key="5">
    <source>
        <dbReference type="ARBA" id="ARBA00022692"/>
    </source>
</evidence>
<feature type="transmembrane region" description="Helical" evidence="9">
    <location>
        <begin position="117"/>
        <end position="138"/>
    </location>
</feature>
<evidence type="ECO:0000256" key="1">
    <source>
        <dbReference type="ARBA" id="ARBA00004429"/>
    </source>
</evidence>
<dbReference type="Proteomes" id="UP000824755">
    <property type="component" value="Chromosome"/>
</dbReference>
<dbReference type="Pfam" id="PF04143">
    <property type="entry name" value="Sulf_transp"/>
    <property type="match status" value="1"/>
</dbReference>
<reference evidence="10 11" key="1">
    <citation type="submission" date="2021-08" db="EMBL/GenBank/DDBJ databases">
        <title>Lysobacter sp. strain CJ11 Genome sequencing and assembly.</title>
        <authorList>
            <person name="Kim I."/>
        </authorList>
    </citation>
    <scope>NUCLEOTIDE SEQUENCE [LARGE SCALE GENOMIC DNA]</scope>
    <source>
        <strain evidence="10 11">CJ11</strain>
    </source>
</reference>
<protein>
    <submittedName>
        <fullName evidence="10">YeeE/YedE family protein</fullName>
    </submittedName>
</protein>
<evidence type="ECO:0000256" key="6">
    <source>
        <dbReference type="ARBA" id="ARBA00022989"/>
    </source>
</evidence>
<dbReference type="PANTHER" id="PTHR30574:SF1">
    <property type="entry name" value="SULPHUR TRANSPORT DOMAIN-CONTAINING PROTEIN"/>
    <property type="match status" value="1"/>
</dbReference>
<organism evidence="10 11">
    <name type="scientific">Lysobacter soyae</name>
    <dbReference type="NCBI Taxonomy" id="2764185"/>
    <lineage>
        <taxon>Bacteria</taxon>
        <taxon>Pseudomonadati</taxon>
        <taxon>Pseudomonadota</taxon>
        <taxon>Gammaproteobacteria</taxon>
        <taxon>Lysobacterales</taxon>
        <taxon>Lysobacteraceae</taxon>
        <taxon>Lysobacter</taxon>
    </lineage>
</organism>
<keyword evidence="3" id="KW-1003">Cell membrane</keyword>
<keyword evidence="11" id="KW-1185">Reference proteome</keyword>
<accession>A0ABX8WRC5</accession>
<keyword evidence="6 9" id="KW-1133">Transmembrane helix</keyword>
<feature type="transmembrane region" description="Helical" evidence="9">
    <location>
        <begin position="50"/>
        <end position="69"/>
    </location>
</feature>
<evidence type="ECO:0000313" key="10">
    <source>
        <dbReference type="EMBL" id="QYR53389.1"/>
    </source>
</evidence>
<dbReference type="PANTHER" id="PTHR30574">
    <property type="entry name" value="INNER MEMBRANE PROTEIN YEDE"/>
    <property type="match status" value="1"/>
</dbReference>
<gene>
    <name evidence="10" type="ORF">H8L67_02435</name>
</gene>
<dbReference type="RefSeq" id="WP_220380205.1">
    <property type="nucleotide sequence ID" value="NZ_CP080544.1"/>
</dbReference>
<evidence type="ECO:0000256" key="3">
    <source>
        <dbReference type="ARBA" id="ARBA00022475"/>
    </source>
</evidence>
<evidence type="ECO:0000256" key="4">
    <source>
        <dbReference type="ARBA" id="ARBA00022519"/>
    </source>
</evidence>
<evidence type="ECO:0000256" key="7">
    <source>
        <dbReference type="ARBA" id="ARBA00023136"/>
    </source>
</evidence>
<keyword evidence="7 9" id="KW-0472">Membrane</keyword>
<keyword evidence="2" id="KW-0813">Transport</keyword>
<feature type="transmembrane region" description="Helical" evidence="9">
    <location>
        <begin position="75"/>
        <end position="96"/>
    </location>
</feature>
<evidence type="ECO:0000256" key="8">
    <source>
        <dbReference type="ARBA" id="ARBA00035655"/>
    </source>
</evidence>
<comment type="similarity">
    <text evidence="8">Belongs to the TsuA/YedE (TC 9.B.102) family.</text>
</comment>
<evidence type="ECO:0000256" key="9">
    <source>
        <dbReference type="SAM" id="Phobius"/>
    </source>
</evidence>
<sequence length="142" mass="14647">MPTLFTPLSAAIGGLMIGLSVVVLFLTLGRVAGISGILNQALENRAERSWRWVFIAALMLGAVALFKVFDLRAGNAVVSVPWLVVAGLLVGAGTRIGNGCTSGHGICGLARLSKRSLVAVAVFMGTGMLTVYVLRHVVGGAA</sequence>
<name>A0ABX8WRC5_9GAMM</name>
<dbReference type="EMBL" id="CP080544">
    <property type="protein sequence ID" value="QYR53389.1"/>
    <property type="molecule type" value="Genomic_DNA"/>
</dbReference>